<feature type="domain" description="STAS" evidence="1">
    <location>
        <begin position="34"/>
        <end position="120"/>
    </location>
</feature>
<evidence type="ECO:0000313" key="2">
    <source>
        <dbReference type="EMBL" id="TDQ54216.1"/>
    </source>
</evidence>
<dbReference type="CDD" id="cd07043">
    <property type="entry name" value="STAS_anti-anti-sigma_factors"/>
    <property type="match status" value="1"/>
</dbReference>
<dbReference type="AlphaFoldDB" id="A0A4R6VBW6"/>
<name>A0A4R6VBW6_9ACTN</name>
<dbReference type="Gene3D" id="3.30.750.24">
    <property type="entry name" value="STAS domain"/>
    <property type="match status" value="1"/>
</dbReference>
<dbReference type="InterPro" id="IPR002645">
    <property type="entry name" value="STAS_dom"/>
</dbReference>
<gene>
    <name evidence="2" type="ORF">EV190_10248</name>
</gene>
<dbReference type="Pfam" id="PF01740">
    <property type="entry name" value="STAS"/>
    <property type="match status" value="1"/>
</dbReference>
<dbReference type="PROSITE" id="PS50801">
    <property type="entry name" value="STAS"/>
    <property type="match status" value="1"/>
</dbReference>
<sequence length="145" mass="15841">MKQQTQIIAKVDYIGCGAVVTLPQSVEERHGYALREQMLWLLNERIDELVIDLRRVIFCDSSAAEVVERVRSRTQAMGIRLSLVVTPDSPAERVLRESGLTRLLAVHPTRAHAEQALAEAANAARGCAGGGIPAQRRRGGTLLSS</sequence>
<keyword evidence="3" id="KW-1185">Reference proteome</keyword>
<evidence type="ECO:0000259" key="1">
    <source>
        <dbReference type="PROSITE" id="PS50801"/>
    </source>
</evidence>
<proteinExistence type="predicted"/>
<comment type="caution">
    <text evidence="2">The sequence shown here is derived from an EMBL/GenBank/DDBJ whole genome shotgun (WGS) entry which is preliminary data.</text>
</comment>
<dbReference type="EMBL" id="SNYN01000002">
    <property type="protein sequence ID" value="TDQ54216.1"/>
    <property type="molecule type" value="Genomic_DNA"/>
</dbReference>
<reference evidence="2 3" key="1">
    <citation type="submission" date="2019-03" db="EMBL/GenBank/DDBJ databases">
        <title>Genomic Encyclopedia of Type Strains, Phase IV (KMG-IV): sequencing the most valuable type-strain genomes for metagenomic binning, comparative biology and taxonomic classification.</title>
        <authorList>
            <person name="Goeker M."/>
        </authorList>
    </citation>
    <scope>NUCLEOTIDE SEQUENCE [LARGE SCALE GENOMIC DNA]</scope>
    <source>
        <strain evidence="2 3">DSM 46770</strain>
    </source>
</reference>
<protein>
    <submittedName>
        <fullName evidence="2">Anti-anti-sigma factor</fullName>
    </submittedName>
</protein>
<dbReference type="SUPFAM" id="SSF52091">
    <property type="entry name" value="SpoIIaa-like"/>
    <property type="match status" value="1"/>
</dbReference>
<dbReference type="InterPro" id="IPR036513">
    <property type="entry name" value="STAS_dom_sf"/>
</dbReference>
<evidence type="ECO:0000313" key="3">
    <source>
        <dbReference type="Proteomes" id="UP000295281"/>
    </source>
</evidence>
<accession>A0A4R6VBW6</accession>
<dbReference type="RefSeq" id="WP_166655375.1">
    <property type="nucleotide sequence ID" value="NZ_SNYN01000002.1"/>
</dbReference>
<dbReference type="Proteomes" id="UP000295281">
    <property type="component" value="Unassembled WGS sequence"/>
</dbReference>
<organism evidence="2 3">
    <name type="scientific">Actinorugispora endophytica</name>
    <dbReference type="NCBI Taxonomy" id="1605990"/>
    <lineage>
        <taxon>Bacteria</taxon>
        <taxon>Bacillati</taxon>
        <taxon>Actinomycetota</taxon>
        <taxon>Actinomycetes</taxon>
        <taxon>Streptosporangiales</taxon>
        <taxon>Nocardiopsidaceae</taxon>
        <taxon>Actinorugispora</taxon>
    </lineage>
</organism>